<evidence type="ECO:0000313" key="3">
    <source>
        <dbReference type="Proteomes" id="UP001597241"/>
    </source>
</evidence>
<sequence>MKKTIKLVAAILLVSFTFTSCDDVEDLIDVDFKSSISGKYNLNFEAESEEKISESLTLNLADNSDVSKYLSKLKEVEITKITYEITKFTGDNNVDMNVGFYMNGNTIVAPTEYNLSSELGVVFEITDKTVLNTVSSTLLSSKKVVLDLKGEYLSMAAATAELTVVVYFNATANPL</sequence>
<dbReference type="EMBL" id="JBHTMV010000003">
    <property type="protein sequence ID" value="MFD1292834.1"/>
    <property type="molecule type" value="Genomic_DNA"/>
</dbReference>
<reference evidence="3" key="1">
    <citation type="journal article" date="2019" name="Int. J. Syst. Evol. Microbiol.">
        <title>The Global Catalogue of Microorganisms (GCM) 10K type strain sequencing project: providing services to taxonomists for standard genome sequencing and annotation.</title>
        <authorList>
            <consortium name="The Broad Institute Genomics Platform"/>
            <consortium name="The Broad Institute Genome Sequencing Center for Infectious Disease"/>
            <person name="Wu L."/>
            <person name="Ma J."/>
        </authorList>
    </citation>
    <scope>NUCLEOTIDE SEQUENCE [LARGE SCALE GENOMIC DNA]</scope>
    <source>
        <strain evidence="3">CCUG 62221</strain>
    </source>
</reference>
<dbReference type="RefSeq" id="WP_386807700.1">
    <property type="nucleotide sequence ID" value="NZ_JBHTMV010000003.1"/>
</dbReference>
<proteinExistence type="predicted"/>
<evidence type="ECO:0008006" key="4">
    <source>
        <dbReference type="Google" id="ProtNLM"/>
    </source>
</evidence>
<feature type="chain" id="PRO_5046165275" description="DUF4840 domain-containing protein" evidence="1">
    <location>
        <begin position="22"/>
        <end position="175"/>
    </location>
</feature>
<keyword evidence="1" id="KW-0732">Signal</keyword>
<protein>
    <recommendedName>
        <fullName evidence="4">DUF4840 domain-containing protein</fullName>
    </recommendedName>
</protein>
<keyword evidence="3" id="KW-1185">Reference proteome</keyword>
<dbReference type="PROSITE" id="PS51257">
    <property type="entry name" value="PROKAR_LIPOPROTEIN"/>
    <property type="match status" value="1"/>
</dbReference>
<feature type="signal peptide" evidence="1">
    <location>
        <begin position="1"/>
        <end position="21"/>
    </location>
</feature>
<organism evidence="2 3">
    <name type="scientific">Lutibacter holmesii</name>
    <dbReference type="NCBI Taxonomy" id="1137985"/>
    <lineage>
        <taxon>Bacteria</taxon>
        <taxon>Pseudomonadati</taxon>
        <taxon>Bacteroidota</taxon>
        <taxon>Flavobacteriia</taxon>
        <taxon>Flavobacteriales</taxon>
        <taxon>Flavobacteriaceae</taxon>
        <taxon>Lutibacter</taxon>
    </lineage>
</organism>
<accession>A0ABW3WKU4</accession>
<gene>
    <name evidence="2" type="ORF">ACFQ5N_03205</name>
</gene>
<comment type="caution">
    <text evidence="2">The sequence shown here is derived from an EMBL/GenBank/DDBJ whole genome shotgun (WGS) entry which is preliminary data.</text>
</comment>
<name>A0ABW3WKU4_9FLAO</name>
<evidence type="ECO:0000256" key="1">
    <source>
        <dbReference type="SAM" id="SignalP"/>
    </source>
</evidence>
<evidence type="ECO:0000313" key="2">
    <source>
        <dbReference type="EMBL" id="MFD1292834.1"/>
    </source>
</evidence>
<dbReference type="Proteomes" id="UP001597241">
    <property type="component" value="Unassembled WGS sequence"/>
</dbReference>